<feature type="domain" description="RDRP core" evidence="9">
    <location>
        <begin position="515"/>
        <end position="1114"/>
    </location>
</feature>
<evidence type="ECO:0000259" key="12">
    <source>
        <dbReference type="Pfam" id="PF26253"/>
    </source>
</evidence>
<evidence type="ECO:0000256" key="5">
    <source>
        <dbReference type="ARBA" id="ARBA00022695"/>
    </source>
</evidence>
<feature type="domain" description="DUF7752" evidence="10">
    <location>
        <begin position="1342"/>
        <end position="1450"/>
    </location>
</feature>
<comment type="similarity">
    <text evidence="1">Belongs to the RdRP family.</text>
</comment>
<dbReference type="EC" id="2.7.7.48" evidence="2"/>
<dbReference type="InterPro" id="IPR057493">
    <property type="entry name" value="PH_RdRP-assoc"/>
</dbReference>
<evidence type="ECO:0000256" key="3">
    <source>
        <dbReference type="ARBA" id="ARBA00022484"/>
    </source>
</evidence>
<proteinExistence type="inferred from homology"/>
<dbReference type="InterPro" id="IPR058752">
    <property type="entry name" value="RDRP_C_head"/>
</dbReference>
<dbReference type="WBParaSite" id="MBELARI_LOCUS18695">
    <property type="protein sequence ID" value="MBELARI_LOCUS18695"/>
    <property type="gene ID" value="MBELARI_LOCUS18695"/>
</dbReference>
<keyword evidence="6" id="KW-0694">RNA-binding</keyword>
<keyword evidence="7" id="KW-0943">RNA-mediated gene silencing</keyword>
<dbReference type="InterPro" id="IPR007855">
    <property type="entry name" value="RDRP"/>
</dbReference>
<accession>A0AAF3J667</accession>
<dbReference type="GO" id="GO:0031380">
    <property type="term" value="C:nuclear RNA-directed RNA polymerase complex"/>
    <property type="evidence" value="ECO:0007669"/>
    <property type="project" value="TreeGrafter"/>
</dbReference>
<sequence length="1605" mass="184548">MEGIAAAYAFLKTPQPKKVSKEAQLFVDDEQFSARMYSMDVVLIIPKPSYSVNPKSLLRCVADTIKKCHAKNITFKRMVPMPKAEYEEKEYEISFSCEFALAGHSDLDDLTRCLATLYKVAHEFCRETAYLLHDQPKLSLPAIMDICTEEYIVHQNIPMKSIMVGSLVNPGLFFVRGDYFTQFNCPSNPTIPFLKDSRQTYVTGHQDYLSFATFEHDRRELKICFGVKIKPQEDGLNFAGFMLKLKYGNIVSINIDCTSDSETCVFLQLKHPPQLYEAIPRQRSKNRRYMNLDQCRDWVRVLSWPGYERSLGCSKETLGNSSHVGLTFSNYVFDAMTEKIYISEPGTDKHPPSTWFWIAARIAARSRAQIYFSAIKQMRRSPPVIRNIPDIGSFRANYALHALVTRGSRVTDQLFECQETSTEDLAETPFFLAVRRAFQECPEACESTLENLLSGIDELRVMDIMSAFDKIYCARFSEVRNAVLEASYRNLHPMDILRDYKEIPKNCVFVRKVMVCPQRTLFMSPEVMLTNRVVRYFGEEYAMRCVFRDDSGYTLHTNEFYIGNSSSFQENPEIFTQMIRNTMMEGLRIVDREYKFLAWSNSQMRDYGCYLYASKIDSRTGKSFFTIDSIRAWMGDFSMCTSVPKMMSRMGQCFTQAQPTIKLRRDEWVVEEDIEGGSGHPETGEDYCFSDGVGRIGMEHAVMIAIALELPYIPSCFQVRFKGFKGVLTIDRELDKYDGPKVIFRKSQEKFHDIQDGDSLLEVVKYSMFSPVCLNRPLINVIDQVAHKQGSVVHQRVSRTIHQYLERELSTLTKMLLDEHEAAIGLNARLPLAIDFARILQCGFSLTDEPFIRRLLLSVYKYNIIQHLSKSKMKIFLPVNLGRTMYGVVDDSGLLQNGQVFIQYSTHRIRDKLLRGTSSMAQLKTKIHKGSVLVSKNPCRVGGDVRIFEAVYQPALAHLVDVIVFPRYGPRPHPDEMAGSDLDGDEYCVIFDQECFFEHNEEAMVFPKTKSAQIKEIPTTEAMVSFFVRYLTQDSIGRLSNAHLTASDYYGLFADVCESIARKCSIGVDFPKSGVPADNLQLDELVDCSPDYMEHRGKPQYLSKWLNGQLYRKVKKIADIIEQVDCSKSPFDDDTDDMLIPEKLDCFANERNHEGQIRQLKKEYSARMQALLDEYGIGDEAQIVSGHILSLKRLTQMERDDYSFFHTDKIVEMRYAAIFDHFRKQFFKEFGQEEDFIQDNGKGKTIVHCMEAMERRAIQWYAVAYDRECGRSFLSFGWIVWDVLASAKRTRAFSALSEHALQPNTFERSKICALLSKKAREMRQMDPDFMPAMEKHELVKRYASAYGDGVLDMFYILHRWIEKKSIEKNCKLGFRQLSRLLVQYCHGSLHGSGHETDSMPSFIFKKKVMFDTKFEKTDERKELEIPGEMFINFIRYIGSSAFANVEFIDLDLDDGSPGTFFIFNPEEWTHLSQIAYKTIHHVAVSGRFNWLGIGSQYDTKRFGEQTPREAREVESERAETQEPIIIRQEVLNGISSDGFVEAIQKWSGCDVIRSRSVQNRLLVSAVGSVVARQRLVRLLLMHPQDLREAIREGCPPRDALDGTLD</sequence>
<dbReference type="InterPro" id="IPR057596">
    <property type="entry name" value="RDRP_core"/>
</dbReference>
<evidence type="ECO:0000256" key="7">
    <source>
        <dbReference type="ARBA" id="ARBA00023158"/>
    </source>
</evidence>
<evidence type="ECO:0000259" key="10">
    <source>
        <dbReference type="Pfam" id="PF24934"/>
    </source>
</evidence>
<name>A0AAF3J667_9BILA</name>
<organism evidence="13 14">
    <name type="scientific">Mesorhabditis belari</name>
    <dbReference type="NCBI Taxonomy" id="2138241"/>
    <lineage>
        <taxon>Eukaryota</taxon>
        <taxon>Metazoa</taxon>
        <taxon>Ecdysozoa</taxon>
        <taxon>Nematoda</taxon>
        <taxon>Chromadorea</taxon>
        <taxon>Rhabditida</taxon>
        <taxon>Rhabditina</taxon>
        <taxon>Rhabditomorpha</taxon>
        <taxon>Rhabditoidea</taxon>
        <taxon>Rhabditidae</taxon>
        <taxon>Mesorhabditinae</taxon>
        <taxon>Mesorhabditis</taxon>
    </lineage>
</organism>
<evidence type="ECO:0000256" key="2">
    <source>
        <dbReference type="ARBA" id="ARBA00012494"/>
    </source>
</evidence>
<evidence type="ECO:0000313" key="14">
    <source>
        <dbReference type="WBParaSite" id="MBELARI_LOCUS18695"/>
    </source>
</evidence>
<evidence type="ECO:0000259" key="11">
    <source>
        <dbReference type="Pfam" id="PF25359"/>
    </source>
</evidence>
<dbReference type="Proteomes" id="UP000887575">
    <property type="component" value="Unassembled WGS sequence"/>
</dbReference>
<dbReference type="GO" id="GO:0003968">
    <property type="term" value="F:RNA-directed RNA polymerase activity"/>
    <property type="evidence" value="ECO:0007669"/>
    <property type="project" value="UniProtKB-KW"/>
</dbReference>
<dbReference type="PANTHER" id="PTHR23079:SF55">
    <property type="entry name" value="RNA-DIRECTED RNA POLYMERASE"/>
    <property type="match status" value="1"/>
</dbReference>
<dbReference type="GO" id="GO:0030422">
    <property type="term" value="P:siRNA processing"/>
    <property type="evidence" value="ECO:0007669"/>
    <property type="project" value="TreeGrafter"/>
</dbReference>
<dbReference type="PANTHER" id="PTHR23079">
    <property type="entry name" value="RNA-DEPENDENT RNA POLYMERASE"/>
    <property type="match status" value="1"/>
</dbReference>
<evidence type="ECO:0000259" key="9">
    <source>
        <dbReference type="Pfam" id="PF05183"/>
    </source>
</evidence>
<evidence type="ECO:0000256" key="1">
    <source>
        <dbReference type="ARBA" id="ARBA00005762"/>
    </source>
</evidence>
<keyword evidence="5" id="KW-0548">Nucleotidyltransferase</keyword>
<feature type="domain" description="PH-like" evidence="11">
    <location>
        <begin position="154"/>
        <end position="377"/>
    </location>
</feature>
<dbReference type="GO" id="GO:0003723">
    <property type="term" value="F:RNA binding"/>
    <property type="evidence" value="ECO:0007669"/>
    <property type="project" value="UniProtKB-KW"/>
</dbReference>
<dbReference type="Pfam" id="PF05183">
    <property type="entry name" value="RdRP"/>
    <property type="match status" value="1"/>
</dbReference>
<dbReference type="Pfam" id="PF25359">
    <property type="entry name" value="PH_met_RdRP"/>
    <property type="match status" value="1"/>
</dbReference>
<evidence type="ECO:0000256" key="4">
    <source>
        <dbReference type="ARBA" id="ARBA00022679"/>
    </source>
</evidence>
<evidence type="ECO:0000256" key="8">
    <source>
        <dbReference type="ARBA" id="ARBA00048744"/>
    </source>
</evidence>
<evidence type="ECO:0000256" key="6">
    <source>
        <dbReference type="ARBA" id="ARBA00022884"/>
    </source>
</evidence>
<dbReference type="Pfam" id="PF24934">
    <property type="entry name" value="DUF7752"/>
    <property type="match status" value="1"/>
</dbReference>
<protein>
    <recommendedName>
        <fullName evidence="2">RNA-directed RNA polymerase</fullName>
        <ecNumber evidence="2">2.7.7.48</ecNumber>
    </recommendedName>
</protein>
<keyword evidence="4" id="KW-0808">Transferase</keyword>
<keyword evidence="13" id="KW-1185">Reference proteome</keyword>
<reference evidence="14" key="1">
    <citation type="submission" date="2024-02" db="UniProtKB">
        <authorList>
            <consortium name="WormBaseParasite"/>
        </authorList>
    </citation>
    <scope>IDENTIFICATION</scope>
</reference>
<comment type="catalytic activity">
    <reaction evidence="8">
        <text>RNA(n) + a ribonucleoside 5'-triphosphate = RNA(n+1) + diphosphate</text>
        <dbReference type="Rhea" id="RHEA:21248"/>
        <dbReference type="Rhea" id="RHEA-COMP:14527"/>
        <dbReference type="Rhea" id="RHEA-COMP:17342"/>
        <dbReference type="ChEBI" id="CHEBI:33019"/>
        <dbReference type="ChEBI" id="CHEBI:61557"/>
        <dbReference type="ChEBI" id="CHEBI:140395"/>
        <dbReference type="EC" id="2.7.7.48"/>
    </reaction>
</comment>
<dbReference type="Pfam" id="PF26253">
    <property type="entry name" value="RdRP_head"/>
    <property type="match status" value="1"/>
</dbReference>
<keyword evidence="3" id="KW-0696">RNA-directed RNA polymerase</keyword>
<evidence type="ECO:0000313" key="13">
    <source>
        <dbReference type="Proteomes" id="UP000887575"/>
    </source>
</evidence>
<dbReference type="InterPro" id="IPR056654">
    <property type="entry name" value="DUF7752"/>
</dbReference>
<feature type="domain" description="RDRP C-terminal head" evidence="12">
    <location>
        <begin position="1157"/>
        <end position="1290"/>
    </location>
</feature>